<evidence type="ECO:0000256" key="2">
    <source>
        <dbReference type="ARBA" id="ARBA00022840"/>
    </source>
</evidence>
<dbReference type="Proteomes" id="UP000018159">
    <property type="component" value="Unassembled WGS sequence"/>
</dbReference>
<reference evidence="5 6" key="1">
    <citation type="journal article" date="2013" name="PLoS ONE">
        <title>Enrichment and Genome Sequence of the Group I.1a Ammonia-Oxidizing Archaeon ?Ca. Nitrosotenuis uzonensis? Representing a Clade Globally.</title>
        <authorList>
            <person name="Lebedeva E.V."/>
            <person name="Hatzenpichler R."/>
            <person name="Pelletier E."/>
            <person name="Schuster N."/>
            <person name="Hauzmayer S."/>
            <person name="Bulaev A."/>
            <person name="Grigor'eva N.V."/>
            <person name="Galushko A."/>
            <person name="Schmid M."/>
            <person name="Palatinszky M."/>
            <person name="Le Paslier D."/>
            <person name="Daims H."/>
            <person name="Wagner M."/>
        </authorList>
    </citation>
    <scope>NUCLEOTIDE SEQUENCE [LARGE SCALE GENOMIC DNA]</scope>
    <source>
        <strain evidence="5 6">N4</strain>
    </source>
</reference>
<keyword evidence="6" id="KW-1185">Reference proteome</keyword>
<dbReference type="RefSeq" id="WP_155991494.1">
    <property type="nucleotide sequence ID" value="NZ_CBTY010000009.1"/>
</dbReference>
<gene>
    <name evidence="5" type="ORF">NITUZ_40556</name>
</gene>
<dbReference type="InterPro" id="IPR011335">
    <property type="entry name" value="Restrct_endonuc-II-like"/>
</dbReference>
<protein>
    <submittedName>
        <fullName evidence="5">Restriction endonuclease</fullName>
    </submittedName>
</protein>
<dbReference type="Gene3D" id="3.40.1350.10">
    <property type="match status" value="1"/>
</dbReference>
<evidence type="ECO:0000313" key="5">
    <source>
        <dbReference type="EMBL" id="CDI06390.1"/>
    </source>
</evidence>
<dbReference type="AlphaFoldDB" id="V6AUZ9"/>
<dbReference type="GO" id="GO:0004519">
    <property type="term" value="F:endonuclease activity"/>
    <property type="evidence" value="ECO:0007669"/>
    <property type="project" value="UniProtKB-KW"/>
</dbReference>
<name>V6AUZ9_9ARCH</name>
<keyword evidence="5" id="KW-0255">Endonuclease</keyword>
<dbReference type="Pfam" id="PF03477">
    <property type="entry name" value="ATP-cone"/>
    <property type="match status" value="1"/>
</dbReference>
<dbReference type="GO" id="GO:0003676">
    <property type="term" value="F:nucleic acid binding"/>
    <property type="evidence" value="ECO:0007669"/>
    <property type="project" value="InterPro"/>
</dbReference>
<dbReference type="EMBL" id="CBTY010000009">
    <property type="protein sequence ID" value="CDI06390.1"/>
    <property type="molecule type" value="Genomic_DNA"/>
</dbReference>
<keyword evidence="1 3" id="KW-0547">Nucleotide-binding</keyword>
<dbReference type="Gene3D" id="1.10.150.20">
    <property type="entry name" value="5' to 3' exonuclease, C-terminal subdomain"/>
    <property type="match status" value="1"/>
</dbReference>
<keyword evidence="2 3" id="KW-0067">ATP-binding</keyword>
<evidence type="ECO:0000256" key="1">
    <source>
        <dbReference type="ARBA" id="ARBA00022741"/>
    </source>
</evidence>
<keyword evidence="5" id="KW-0378">Hydrolase</keyword>
<dbReference type="PROSITE" id="PS51161">
    <property type="entry name" value="ATP_CONE"/>
    <property type="match status" value="1"/>
</dbReference>
<feature type="domain" description="ATP-cone" evidence="4">
    <location>
        <begin position="4"/>
        <end position="83"/>
    </location>
</feature>
<accession>V6AUZ9</accession>
<evidence type="ECO:0000313" key="6">
    <source>
        <dbReference type="Proteomes" id="UP000018159"/>
    </source>
</evidence>
<evidence type="ECO:0000259" key="4">
    <source>
        <dbReference type="PROSITE" id="PS51161"/>
    </source>
</evidence>
<dbReference type="InterPro" id="IPR011856">
    <property type="entry name" value="tRNA_endonuc-like_dom_sf"/>
</dbReference>
<dbReference type="InterPro" id="IPR005144">
    <property type="entry name" value="ATP-cone_dom"/>
</dbReference>
<keyword evidence="5" id="KW-0540">Nuclease</keyword>
<dbReference type="SUPFAM" id="SSF52980">
    <property type="entry name" value="Restriction endonuclease-like"/>
    <property type="match status" value="1"/>
</dbReference>
<dbReference type="GO" id="GO:0005524">
    <property type="term" value="F:ATP binding"/>
    <property type="evidence" value="ECO:0007669"/>
    <property type="project" value="UniProtKB-UniRule"/>
</dbReference>
<dbReference type="Pfam" id="PF22357">
    <property type="entry name" value="AF1548-like_C"/>
    <property type="match status" value="1"/>
</dbReference>
<evidence type="ECO:0000256" key="3">
    <source>
        <dbReference type="PROSITE-ProRule" id="PRU00492"/>
    </source>
</evidence>
<dbReference type="STRING" id="1407055.NITUZ_40556"/>
<dbReference type="InterPro" id="IPR054374">
    <property type="entry name" value="AF1548-like_C"/>
</dbReference>
<dbReference type="OrthoDB" id="106159at2157"/>
<organism evidence="5 6">
    <name type="scientific">Candidatus Nitrosotenuis uzonensis</name>
    <dbReference type="NCBI Taxonomy" id="1407055"/>
    <lineage>
        <taxon>Archaea</taxon>
        <taxon>Nitrososphaerota</taxon>
        <taxon>Candidatus Nitrosotenuis</taxon>
    </lineage>
</organism>
<sequence length="272" mass="30627">MKEIIITKANGENVRFDPGKVESTCMKAGASRKVAKKIANQVISKLYGGMPTKEIYRIVLKLLSENAGIAVKQRYRLKESIMRLGPAGFSFENFVGKVLENYGYKVTATRAGVPGKCIGHEVDLILESIQDGKRWLVECKYHNLAGQYTGLKESLYTHARFLDLSETFDREMLACNTKVSDQVTIYANCINQKILSWRYPPQNGLEKLVESKKLYPVTILGISRHELDLLSQQNLMIAKDLLDVDISDFVKKTGISAKRILALQKLVNRIIV</sequence>
<proteinExistence type="predicted"/>
<comment type="caution">
    <text evidence="5">The sequence shown here is derived from an EMBL/GenBank/DDBJ whole genome shotgun (WGS) entry which is preliminary data.</text>
</comment>